<evidence type="ECO:0000313" key="3">
    <source>
        <dbReference type="EMBL" id="XFO73257.1"/>
    </source>
</evidence>
<feature type="domain" description="Mannosyl-glycoprotein endo-beta-N-acetylglucosamidase-like" evidence="2">
    <location>
        <begin position="75"/>
        <end position="199"/>
    </location>
</feature>
<feature type="chain" id="PRO_5046213661" description="Mannosyl-glycoprotein endo-beta-N-acetylglucosamidase-like domain-containing protein" evidence="1">
    <location>
        <begin position="21"/>
        <end position="204"/>
    </location>
</feature>
<reference evidence="3" key="1">
    <citation type="submission" date="2024-05" db="EMBL/GenBank/DDBJ databases">
        <title>Isolation and characterization of Sporomusa carbonis sp. nov., a carboxydotrophic hydrogenogen in the genus of Sporomusa isolated from a charcoal burning pile.</title>
        <authorList>
            <person name="Boeer T."/>
            <person name="Rosenbaum F."/>
            <person name="Eysell L."/>
            <person name="Mueller V."/>
            <person name="Daniel R."/>
            <person name="Poehlein A."/>
        </authorList>
    </citation>
    <scope>NUCLEOTIDE SEQUENCE [LARGE SCALE GENOMIC DNA]</scope>
    <source>
        <strain evidence="3">DSM 3132</strain>
    </source>
</reference>
<dbReference type="RefSeq" id="WP_093795635.1">
    <property type="nucleotide sequence ID" value="NZ_CP155571.1"/>
</dbReference>
<dbReference type="EMBL" id="CP155571">
    <property type="protein sequence ID" value="XFO73257.1"/>
    <property type="molecule type" value="Genomic_DNA"/>
</dbReference>
<evidence type="ECO:0000259" key="2">
    <source>
        <dbReference type="Pfam" id="PF01832"/>
    </source>
</evidence>
<dbReference type="Pfam" id="PF01832">
    <property type="entry name" value="Glucosaminidase"/>
    <property type="match status" value="1"/>
</dbReference>
<name>A0ABZ3J5U6_SPOA4</name>
<keyword evidence="1" id="KW-0732">Signal</keyword>
<dbReference type="Proteomes" id="UP000216052">
    <property type="component" value="Chromosome"/>
</dbReference>
<accession>A0ABZ3J5U6</accession>
<dbReference type="InterPro" id="IPR002901">
    <property type="entry name" value="MGlyc_endo_b_GlcNAc-like_dom"/>
</dbReference>
<proteinExistence type="predicted"/>
<sequence length="204" mass="22268">MRILVLAVVFILALIPVANAELSLAGDELDTNTVFDLSIMGPPLATQQQCLQHLLSKNSLPALTVPADELVNYFYIEGMAEGIRPDVAFAQALYETGYFKYGGDVVPLQNNFCGLGTTGDGGRGAWFSSAQLGVRAQIQHLLGYTSTDLPKKEIVDPRYNYLKNSKNFGGAKTWIGLNGKWAIPGTSYGQRILQIHEQIMAEKT</sequence>
<evidence type="ECO:0000256" key="1">
    <source>
        <dbReference type="SAM" id="SignalP"/>
    </source>
</evidence>
<organism evidence="3 4">
    <name type="scientific">Sporomusa acidovorans (strain ATCC 49682 / DSM 3132 / Mol)</name>
    <dbReference type="NCBI Taxonomy" id="1123286"/>
    <lineage>
        <taxon>Bacteria</taxon>
        <taxon>Bacillati</taxon>
        <taxon>Bacillota</taxon>
        <taxon>Negativicutes</taxon>
        <taxon>Selenomonadales</taxon>
        <taxon>Sporomusaceae</taxon>
        <taxon>Sporomusa</taxon>
    </lineage>
</organism>
<gene>
    <name evidence="3" type="ORF">SPACI_033430</name>
</gene>
<keyword evidence="4" id="KW-1185">Reference proteome</keyword>
<feature type="signal peptide" evidence="1">
    <location>
        <begin position="1"/>
        <end position="20"/>
    </location>
</feature>
<protein>
    <recommendedName>
        <fullName evidence="2">Mannosyl-glycoprotein endo-beta-N-acetylglucosamidase-like domain-containing protein</fullName>
    </recommendedName>
</protein>
<evidence type="ECO:0000313" key="4">
    <source>
        <dbReference type="Proteomes" id="UP000216052"/>
    </source>
</evidence>